<dbReference type="PIRSF" id="PIRSF006171">
    <property type="entry name" value="RR_citrat_malat"/>
    <property type="match status" value="1"/>
</dbReference>
<keyword evidence="13" id="KW-1185">Reference proteome</keyword>
<evidence type="ECO:0000256" key="10">
    <source>
        <dbReference type="PROSITE-ProRule" id="PRU00169"/>
    </source>
</evidence>
<dbReference type="Pfam" id="PF09339">
    <property type="entry name" value="HTH_IclR"/>
    <property type="match status" value="1"/>
</dbReference>
<evidence type="ECO:0000256" key="2">
    <source>
        <dbReference type="ARBA" id="ARBA00022490"/>
    </source>
</evidence>
<gene>
    <name evidence="12" type="ORF">AB0C36_15175</name>
</gene>
<evidence type="ECO:0000256" key="3">
    <source>
        <dbReference type="ARBA" id="ARBA00022553"/>
    </source>
</evidence>
<evidence type="ECO:0000256" key="8">
    <source>
        <dbReference type="ARBA" id="ARBA00023163"/>
    </source>
</evidence>
<feature type="modified residue" description="4-aspartylphosphate" evidence="10">
    <location>
        <position position="54"/>
    </location>
</feature>
<dbReference type="InterPro" id="IPR011006">
    <property type="entry name" value="CheY-like_superfamily"/>
</dbReference>
<name>A0ABV3DGG1_9ACTN</name>
<organism evidence="12 13">
    <name type="scientific">Streptodolium elevatio</name>
    <dbReference type="NCBI Taxonomy" id="3157996"/>
    <lineage>
        <taxon>Bacteria</taxon>
        <taxon>Bacillati</taxon>
        <taxon>Actinomycetota</taxon>
        <taxon>Actinomycetes</taxon>
        <taxon>Kitasatosporales</taxon>
        <taxon>Streptomycetaceae</taxon>
        <taxon>Streptodolium</taxon>
    </lineage>
</organism>
<evidence type="ECO:0000256" key="5">
    <source>
        <dbReference type="ARBA" id="ARBA00023015"/>
    </source>
</evidence>
<evidence type="ECO:0000256" key="4">
    <source>
        <dbReference type="ARBA" id="ARBA00023012"/>
    </source>
</evidence>
<evidence type="ECO:0000256" key="6">
    <source>
        <dbReference type="ARBA" id="ARBA00023125"/>
    </source>
</evidence>
<proteinExistence type="predicted"/>
<keyword evidence="3 10" id="KW-0597">Phosphoprotein</keyword>
<evidence type="ECO:0000256" key="1">
    <source>
        <dbReference type="ARBA" id="ARBA00004496"/>
    </source>
</evidence>
<dbReference type="SMART" id="SM00448">
    <property type="entry name" value="REC"/>
    <property type="match status" value="1"/>
</dbReference>
<dbReference type="SUPFAM" id="SSF46785">
    <property type="entry name" value="Winged helix' DNA-binding domain"/>
    <property type="match status" value="1"/>
</dbReference>
<evidence type="ECO:0000256" key="9">
    <source>
        <dbReference type="PIRNR" id="PIRNR006171"/>
    </source>
</evidence>
<dbReference type="Pfam" id="PF00072">
    <property type="entry name" value="Response_reg"/>
    <property type="match status" value="1"/>
</dbReference>
<evidence type="ECO:0000259" key="11">
    <source>
        <dbReference type="PROSITE" id="PS50110"/>
    </source>
</evidence>
<feature type="domain" description="Response regulatory" evidence="11">
    <location>
        <begin position="3"/>
        <end position="119"/>
    </location>
</feature>
<evidence type="ECO:0000256" key="7">
    <source>
        <dbReference type="ARBA" id="ARBA00023159"/>
    </source>
</evidence>
<dbReference type="RefSeq" id="WP_358353845.1">
    <property type="nucleotide sequence ID" value="NZ_JBEZFP010000032.1"/>
</dbReference>
<dbReference type="SUPFAM" id="SSF52172">
    <property type="entry name" value="CheY-like"/>
    <property type="match status" value="1"/>
</dbReference>
<dbReference type="Gene3D" id="1.10.10.10">
    <property type="entry name" value="Winged helix-like DNA-binding domain superfamily/Winged helix DNA-binding domain"/>
    <property type="match status" value="1"/>
</dbReference>
<keyword evidence="4 9" id="KW-0902">Two-component regulatory system</keyword>
<dbReference type="EMBL" id="JBEZFP010000032">
    <property type="protein sequence ID" value="MEU8134846.1"/>
    <property type="molecule type" value="Genomic_DNA"/>
</dbReference>
<dbReference type="InterPro" id="IPR051271">
    <property type="entry name" value="2C-system_Tx_regulators"/>
</dbReference>
<keyword evidence="7 9" id="KW-0010">Activator</keyword>
<evidence type="ECO:0000313" key="13">
    <source>
        <dbReference type="Proteomes" id="UP001551482"/>
    </source>
</evidence>
<comment type="caution">
    <text evidence="12">The sequence shown here is derived from an EMBL/GenBank/DDBJ whole genome shotgun (WGS) entry which is preliminary data.</text>
</comment>
<dbReference type="PANTHER" id="PTHR45526:SF1">
    <property type="entry name" value="TRANSCRIPTIONAL REGULATORY PROTEIN DCUR-RELATED"/>
    <property type="match status" value="1"/>
</dbReference>
<keyword evidence="2 9" id="KW-0963">Cytoplasm</keyword>
<dbReference type="InterPro" id="IPR036388">
    <property type="entry name" value="WH-like_DNA-bd_sf"/>
</dbReference>
<dbReference type="PROSITE" id="PS50110">
    <property type="entry name" value="RESPONSE_REGULATORY"/>
    <property type="match status" value="1"/>
</dbReference>
<dbReference type="InterPro" id="IPR005471">
    <property type="entry name" value="Tscrpt_reg_IclR_N"/>
</dbReference>
<reference evidence="12 13" key="1">
    <citation type="submission" date="2024-06" db="EMBL/GenBank/DDBJ databases">
        <title>The Natural Products Discovery Center: Release of the First 8490 Sequenced Strains for Exploring Actinobacteria Biosynthetic Diversity.</title>
        <authorList>
            <person name="Kalkreuter E."/>
            <person name="Kautsar S.A."/>
            <person name="Yang D."/>
            <person name="Bader C.D."/>
            <person name="Teijaro C.N."/>
            <person name="Fluegel L."/>
            <person name="Davis C.M."/>
            <person name="Simpson J.R."/>
            <person name="Lauterbach L."/>
            <person name="Steele A.D."/>
            <person name="Gui C."/>
            <person name="Meng S."/>
            <person name="Li G."/>
            <person name="Viehrig K."/>
            <person name="Ye F."/>
            <person name="Su P."/>
            <person name="Kiefer A.F."/>
            <person name="Nichols A."/>
            <person name="Cepeda A.J."/>
            <person name="Yan W."/>
            <person name="Fan B."/>
            <person name="Jiang Y."/>
            <person name="Adhikari A."/>
            <person name="Zheng C.-J."/>
            <person name="Schuster L."/>
            <person name="Cowan T.M."/>
            <person name="Smanski M.J."/>
            <person name="Chevrette M.G."/>
            <person name="De Carvalho L.P.S."/>
            <person name="Shen B."/>
        </authorList>
    </citation>
    <scope>NUCLEOTIDE SEQUENCE [LARGE SCALE GENOMIC DNA]</scope>
    <source>
        <strain evidence="12 13">NPDC048946</strain>
    </source>
</reference>
<keyword evidence="5 9" id="KW-0805">Transcription regulation</keyword>
<dbReference type="PANTHER" id="PTHR45526">
    <property type="entry name" value="TRANSCRIPTIONAL REGULATORY PROTEIN DPIA"/>
    <property type="match status" value="1"/>
</dbReference>
<dbReference type="Proteomes" id="UP001551482">
    <property type="component" value="Unassembled WGS sequence"/>
</dbReference>
<sequence>MIRTLVVEDDPVLAEAHTTFTGRVPGFTVAGAAQLGTEALRLLATREVDLVLLDLYLPDVHGLELCRNMRARGHRADVIVVTSARDLDLVRSAVSLGVVQYLLKPFSFAAFSERLSAYAEYRRRITTATDGDPATGQEAVDLALAALHRAPQASPLPKGLAPATFEAVVAHLRGGAETSAADIADGVGVSRPTARRYLDHLTARRLVHREPRYGGAGRPEYIYRWRGADDEALGVPGP</sequence>
<keyword evidence="6 9" id="KW-0238">DNA-binding</keyword>
<accession>A0ABV3DGG1</accession>
<dbReference type="Gene3D" id="3.40.50.2300">
    <property type="match status" value="1"/>
</dbReference>
<comment type="subcellular location">
    <subcellularLocation>
        <location evidence="1 9">Cytoplasm</location>
    </subcellularLocation>
</comment>
<dbReference type="InterPro" id="IPR001789">
    <property type="entry name" value="Sig_transdc_resp-reg_receiver"/>
</dbReference>
<protein>
    <recommendedName>
        <fullName evidence="9">Transcriptional regulatory protein</fullName>
    </recommendedName>
</protein>
<dbReference type="InterPro" id="IPR036390">
    <property type="entry name" value="WH_DNA-bd_sf"/>
</dbReference>
<keyword evidence="8 9" id="KW-0804">Transcription</keyword>
<evidence type="ECO:0000313" key="12">
    <source>
        <dbReference type="EMBL" id="MEU8134846.1"/>
    </source>
</evidence>
<dbReference type="InterPro" id="IPR024187">
    <property type="entry name" value="Sig_transdc_resp-reg_cit/mal"/>
</dbReference>